<sequence>MSESSQATTHPGDPVRPLLATPAQIAAERTLLRLLDDPLLAELRAEIRKELADTPRGRSESGAATLDHAVDEWTNSLIMAEIAVHQEIPAIILVTDNTPRTWMGHTVPGIGTSGDNPDAVYRLAVIDGTRRYEVTGRFDMANRPAQVTLELHRGSKVSPPPMDGKKSDLTPLASISDRDLDVAPDGTFRFTIGPNPEGAVHMSSQPGQLTLGFRDMLDDWTQQPCALELHPLDSTPGLHASDADVLQAIQRDLPPYIRFWSGFPEGWFGGLRGNAITPVQGRNGSLSGFIAALSFDLADDQAIVVTTQPNDAAYSGFQILDPWMIGADVTRHQVSLNTAQSRANPDGTVTCVISKSDPGVANWLSTAGLRQGLGIVRWQAVPGEPDVAGFVREFRVVDAAELAQLPDLIRVTPEQRAEQLAARARSYAVRAS</sequence>
<reference evidence="1 2" key="1">
    <citation type="submission" date="2019-10" db="EMBL/GenBank/DDBJ databases">
        <title>Nocardia macrotermitis sp. nov. and Nocardia aurantia sp. nov., isolated from the gut of fungus growing-termite Macrotermes natalensis.</title>
        <authorList>
            <person name="Benndorf R."/>
            <person name="Schwitalla J."/>
            <person name="Martin K."/>
            <person name="De Beer W."/>
            <person name="Kaster A.-K."/>
            <person name="Vollmers J."/>
            <person name="Poulsen M."/>
            <person name="Beemelmanns C."/>
        </authorList>
    </citation>
    <scope>NUCLEOTIDE SEQUENCE [LARGE SCALE GENOMIC DNA]</scope>
    <source>
        <strain evidence="1 2">RB20</strain>
    </source>
</reference>
<dbReference type="AlphaFoldDB" id="A0A7K0CVL1"/>
<organism evidence="1 2">
    <name type="scientific">Nocardia macrotermitis</name>
    <dbReference type="NCBI Taxonomy" id="2585198"/>
    <lineage>
        <taxon>Bacteria</taxon>
        <taxon>Bacillati</taxon>
        <taxon>Actinomycetota</taxon>
        <taxon>Actinomycetes</taxon>
        <taxon>Mycobacteriales</taxon>
        <taxon>Nocardiaceae</taxon>
        <taxon>Nocardia</taxon>
    </lineage>
</organism>
<comment type="caution">
    <text evidence="1">The sequence shown here is derived from an EMBL/GenBank/DDBJ whole genome shotgun (WGS) entry which is preliminary data.</text>
</comment>
<dbReference type="RefSeq" id="WP_153407564.1">
    <property type="nucleotide sequence ID" value="NZ_WEGK01000001.1"/>
</dbReference>
<protein>
    <recommendedName>
        <fullName evidence="3">DUF1214 domain-containing protein</fullName>
    </recommendedName>
</protein>
<evidence type="ECO:0000313" key="2">
    <source>
        <dbReference type="Proteomes" id="UP000438448"/>
    </source>
</evidence>
<proteinExistence type="predicted"/>
<evidence type="ECO:0008006" key="3">
    <source>
        <dbReference type="Google" id="ProtNLM"/>
    </source>
</evidence>
<evidence type="ECO:0000313" key="1">
    <source>
        <dbReference type="EMBL" id="MQY17536.1"/>
    </source>
</evidence>
<name>A0A7K0CVL1_9NOCA</name>
<dbReference type="Proteomes" id="UP000438448">
    <property type="component" value="Unassembled WGS sequence"/>
</dbReference>
<keyword evidence="2" id="KW-1185">Reference proteome</keyword>
<gene>
    <name evidence="1" type="ORF">NRB20_06000</name>
</gene>
<dbReference type="OrthoDB" id="3204158at2"/>
<dbReference type="EMBL" id="WEGK01000001">
    <property type="protein sequence ID" value="MQY17536.1"/>
    <property type="molecule type" value="Genomic_DNA"/>
</dbReference>
<accession>A0A7K0CVL1</accession>